<dbReference type="Pfam" id="PF12704">
    <property type="entry name" value="MacB_PCD"/>
    <property type="match status" value="1"/>
</dbReference>
<keyword evidence="2" id="KW-1003">Cell membrane</keyword>
<dbReference type="RefSeq" id="WP_216556348.1">
    <property type="nucleotide sequence ID" value="NZ_JAHLOH010000019.1"/>
</dbReference>
<proteinExistence type="inferred from homology"/>
<accession>A0ABT1SFY8</accession>
<evidence type="ECO:0000256" key="2">
    <source>
        <dbReference type="ARBA" id="ARBA00022475"/>
    </source>
</evidence>
<evidence type="ECO:0000256" key="6">
    <source>
        <dbReference type="ARBA" id="ARBA00038076"/>
    </source>
</evidence>
<evidence type="ECO:0000259" key="9">
    <source>
        <dbReference type="Pfam" id="PF12704"/>
    </source>
</evidence>
<feature type="transmembrane region" description="Helical" evidence="7">
    <location>
        <begin position="319"/>
        <end position="345"/>
    </location>
</feature>
<evidence type="ECO:0000313" key="10">
    <source>
        <dbReference type="EMBL" id="MCQ4925390.1"/>
    </source>
</evidence>
<feature type="transmembrane region" description="Helical" evidence="7">
    <location>
        <begin position="21"/>
        <end position="41"/>
    </location>
</feature>
<name>A0ABT1SFY8_9FIRM</name>
<dbReference type="Proteomes" id="UP001524478">
    <property type="component" value="Unassembled WGS sequence"/>
</dbReference>
<dbReference type="PANTHER" id="PTHR30572:SF4">
    <property type="entry name" value="ABC TRANSPORTER PERMEASE YTRF"/>
    <property type="match status" value="1"/>
</dbReference>
<evidence type="ECO:0000256" key="4">
    <source>
        <dbReference type="ARBA" id="ARBA00022989"/>
    </source>
</evidence>
<feature type="domain" description="MacB-like periplasmic core" evidence="9">
    <location>
        <begin position="20"/>
        <end position="232"/>
    </location>
</feature>
<dbReference type="EMBL" id="JANGAC010000021">
    <property type="protein sequence ID" value="MCQ4925390.1"/>
    <property type="molecule type" value="Genomic_DNA"/>
</dbReference>
<gene>
    <name evidence="10" type="ORF">NE686_19960</name>
</gene>
<keyword evidence="4 7" id="KW-1133">Transmembrane helix</keyword>
<sequence>MLKDSIKMSWSNIINNKMRSFLTILGIIIGVASIIALITIVQGATNEVTKQVSSLGADKITIQAMGTPLKQGLNERDLESLTKIENIKGLSPTITGKTSIAGNGITKTDITVEGKNEVHFKTDKKLVKNGRELNILDIENSSRVAIIGSDINKELFLGKDPIGESILINGLIFTIVGVLDTGSEFAFSSTNDTIIIPYTTAMKTLGNRNITNVDVYMADSNKSDIIMKDLKQVLNQSFNYKDNSYFIFNMEDIISTIGDITGMMSLLLAGIASISLVVGGIGIMNMMLVSVTERTFEIGLRKALGAEPNSIQLQFIIEAIFLSVFGGIIGLIVGMSIAYIASIYIGFSLTITMSTVILAVSFSAIVGIIFGFMPARKASRLNPIDALRHI</sequence>
<feature type="transmembrane region" description="Helical" evidence="7">
    <location>
        <begin position="351"/>
        <end position="373"/>
    </location>
</feature>
<keyword evidence="3 7" id="KW-0812">Transmembrane</keyword>
<comment type="caution">
    <text evidence="10">The sequence shown here is derived from an EMBL/GenBank/DDBJ whole genome shotgun (WGS) entry which is preliminary data.</text>
</comment>
<dbReference type="InterPro" id="IPR025857">
    <property type="entry name" value="MacB_PCD"/>
</dbReference>
<dbReference type="InterPro" id="IPR003838">
    <property type="entry name" value="ABC3_permease_C"/>
</dbReference>
<evidence type="ECO:0000256" key="1">
    <source>
        <dbReference type="ARBA" id="ARBA00004651"/>
    </source>
</evidence>
<keyword evidence="5 7" id="KW-0472">Membrane</keyword>
<evidence type="ECO:0000256" key="3">
    <source>
        <dbReference type="ARBA" id="ARBA00022692"/>
    </source>
</evidence>
<comment type="similarity">
    <text evidence="6">Belongs to the ABC-4 integral membrane protein family.</text>
</comment>
<keyword evidence="11" id="KW-1185">Reference proteome</keyword>
<dbReference type="Pfam" id="PF02687">
    <property type="entry name" value="FtsX"/>
    <property type="match status" value="1"/>
</dbReference>
<comment type="subcellular location">
    <subcellularLocation>
        <location evidence="1">Cell membrane</location>
        <topology evidence="1">Multi-pass membrane protein</topology>
    </subcellularLocation>
</comment>
<dbReference type="InterPro" id="IPR050250">
    <property type="entry name" value="Macrolide_Exporter_MacB"/>
</dbReference>
<evidence type="ECO:0000256" key="5">
    <source>
        <dbReference type="ARBA" id="ARBA00023136"/>
    </source>
</evidence>
<feature type="domain" description="ABC3 transporter permease C-terminal" evidence="8">
    <location>
        <begin position="271"/>
        <end position="383"/>
    </location>
</feature>
<evidence type="ECO:0000256" key="7">
    <source>
        <dbReference type="SAM" id="Phobius"/>
    </source>
</evidence>
<protein>
    <submittedName>
        <fullName evidence="10">ABC transporter permease</fullName>
    </submittedName>
</protein>
<dbReference type="PANTHER" id="PTHR30572">
    <property type="entry name" value="MEMBRANE COMPONENT OF TRANSPORTER-RELATED"/>
    <property type="match status" value="1"/>
</dbReference>
<evidence type="ECO:0000313" key="11">
    <source>
        <dbReference type="Proteomes" id="UP001524478"/>
    </source>
</evidence>
<feature type="transmembrane region" description="Helical" evidence="7">
    <location>
        <begin position="263"/>
        <end position="284"/>
    </location>
</feature>
<evidence type="ECO:0000259" key="8">
    <source>
        <dbReference type="Pfam" id="PF02687"/>
    </source>
</evidence>
<organism evidence="10 11">
    <name type="scientific">Tissierella carlieri</name>
    <dbReference type="NCBI Taxonomy" id="689904"/>
    <lineage>
        <taxon>Bacteria</taxon>
        <taxon>Bacillati</taxon>
        <taxon>Bacillota</taxon>
        <taxon>Tissierellia</taxon>
        <taxon>Tissierellales</taxon>
        <taxon>Tissierellaceae</taxon>
        <taxon>Tissierella</taxon>
    </lineage>
</organism>
<reference evidence="10 11" key="1">
    <citation type="submission" date="2022-06" db="EMBL/GenBank/DDBJ databases">
        <title>Isolation of gut microbiota from human fecal samples.</title>
        <authorList>
            <person name="Pamer E.G."/>
            <person name="Barat B."/>
            <person name="Waligurski E."/>
            <person name="Medina S."/>
            <person name="Paddock L."/>
            <person name="Mostad J."/>
        </authorList>
    </citation>
    <scope>NUCLEOTIDE SEQUENCE [LARGE SCALE GENOMIC DNA]</scope>
    <source>
        <strain evidence="10 11">DFI.7.95</strain>
    </source>
</reference>